<protein>
    <recommendedName>
        <fullName evidence="4">DUF2029 domain-containing protein</fullName>
    </recommendedName>
</protein>
<comment type="caution">
    <text evidence="2">The sequence shown here is derived from an EMBL/GenBank/DDBJ whole genome shotgun (WGS) entry which is preliminary data.</text>
</comment>
<feature type="transmembrane region" description="Helical" evidence="1">
    <location>
        <begin position="250"/>
        <end position="270"/>
    </location>
</feature>
<dbReference type="STRING" id="1798391.A2968_03195"/>
<proteinExistence type="predicted"/>
<keyword evidence="1" id="KW-1133">Transmembrane helix</keyword>
<keyword evidence="1" id="KW-0472">Membrane</keyword>
<organism evidence="2 3">
    <name type="scientific">Candidatus Gottesmanbacteria bacterium RIFCSPLOWO2_01_FULL_42_22</name>
    <dbReference type="NCBI Taxonomy" id="1798391"/>
    <lineage>
        <taxon>Bacteria</taxon>
        <taxon>Candidatus Gottesmaniibacteriota</taxon>
    </lineage>
</organism>
<evidence type="ECO:0000313" key="3">
    <source>
        <dbReference type="Proteomes" id="UP000176228"/>
    </source>
</evidence>
<evidence type="ECO:0008006" key="4">
    <source>
        <dbReference type="Google" id="ProtNLM"/>
    </source>
</evidence>
<feature type="transmembrane region" description="Helical" evidence="1">
    <location>
        <begin position="282"/>
        <end position="302"/>
    </location>
</feature>
<feature type="transmembrane region" description="Helical" evidence="1">
    <location>
        <begin position="74"/>
        <end position="98"/>
    </location>
</feature>
<dbReference type="AlphaFoldDB" id="A0A1F6BB37"/>
<feature type="transmembrane region" description="Helical" evidence="1">
    <location>
        <begin position="134"/>
        <end position="163"/>
    </location>
</feature>
<evidence type="ECO:0000313" key="2">
    <source>
        <dbReference type="EMBL" id="OGG34154.1"/>
    </source>
</evidence>
<name>A0A1F6BB37_9BACT</name>
<dbReference type="Proteomes" id="UP000176228">
    <property type="component" value="Unassembled WGS sequence"/>
</dbReference>
<feature type="transmembrane region" description="Helical" evidence="1">
    <location>
        <begin position="175"/>
        <end position="193"/>
    </location>
</feature>
<reference evidence="2 3" key="1">
    <citation type="journal article" date="2016" name="Nat. Commun.">
        <title>Thousands of microbial genomes shed light on interconnected biogeochemical processes in an aquifer system.</title>
        <authorList>
            <person name="Anantharaman K."/>
            <person name="Brown C.T."/>
            <person name="Hug L.A."/>
            <person name="Sharon I."/>
            <person name="Castelle C.J."/>
            <person name="Probst A.J."/>
            <person name="Thomas B.C."/>
            <person name="Singh A."/>
            <person name="Wilkins M.J."/>
            <person name="Karaoz U."/>
            <person name="Brodie E.L."/>
            <person name="Williams K.H."/>
            <person name="Hubbard S.S."/>
            <person name="Banfield J.F."/>
        </authorList>
    </citation>
    <scope>NUCLEOTIDE SEQUENCE [LARGE SCALE GENOMIC DNA]</scope>
</reference>
<keyword evidence="1" id="KW-0812">Transmembrane</keyword>
<sequence length="393" mass="44648">MPAKGTGDVDNWTRLINYVRTNPDSSLFPECLNYRCGVFYPATYPPGHFLIVYVLGRIAPVNINPHLLFKITVFSFYLLGLAVLLIFHPGLITAVVYLGLPSLIINSQGLGYTDVFFLPQLIGSLFLLSRNKHFPAGLLFGLACFFKWQPVILLPLILVYLFFSQKGKNGLFKPGIFLVGMIVPQFILIWFKADPVTTLKLFLSGALNDPILSAALNLPWLVTQYLISSGRALPNQAGVYFLEISKNNPFYSLMFSGRLIFLLVYTGILIQFTRKLKNRSGFNFFLLSGQLVFFSYFMISPAVHENHFYIPVILSLMLFLRNPNLHTIILLLMSELINFTNLSFFYGLTGIPLINVSKNPLISIILTLIFALVYFRQIRSYWRSEKIVIQPED</sequence>
<evidence type="ECO:0000256" key="1">
    <source>
        <dbReference type="SAM" id="Phobius"/>
    </source>
</evidence>
<feature type="transmembrane region" description="Helical" evidence="1">
    <location>
        <begin position="360"/>
        <end position="376"/>
    </location>
</feature>
<accession>A0A1F6BB37</accession>
<gene>
    <name evidence="2" type="ORF">A2968_03195</name>
</gene>
<dbReference type="EMBL" id="MFJU01000035">
    <property type="protein sequence ID" value="OGG34154.1"/>
    <property type="molecule type" value="Genomic_DNA"/>
</dbReference>